<dbReference type="EMBL" id="FR963210">
    <property type="protein sequence ID" value="CDR00973.1"/>
    <property type="molecule type" value="Genomic_DNA"/>
</dbReference>
<evidence type="ECO:0000313" key="2">
    <source>
        <dbReference type="Proteomes" id="UP000193380"/>
    </source>
</evidence>
<name>A0A060ZA55_ONCMY</name>
<proteinExistence type="predicted"/>
<dbReference type="AlphaFoldDB" id="A0A060ZA55"/>
<sequence length="44" mass="5017">MSLLEDIFDLLQNVLEYFGVSPDMVKKNELHITNAVAQFIGCLF</sequence>
<reference evidence="1" key="2">
    <citation type="submission" date="2014-03" db="EMBL/GenBank/DDBJ databases">
        <authorList>
            <person name="Genoscope - CEA"/>
        </authorList>
    </citation>
    <scope>NUCLEOTIDE SEQUENCE</scope>
</reference>
<organism evidence="1 2">
    <name type="scientific">Oncorhynchus mykiss</name>
    <name type="common">Rainbow trout</name>
    <name type="synonym">Salmo gairdneri</name>
    <dbReference type="NCBI Taxonomy" id="8022"/>
    <lineage>
        <taxon>Eukaryota</taxon>
        <taxon>Metazoa</taxon>
        <taxon>Chordata</taxon>
        <taxon>Craniata</taxon>
        <taxon>Vertebrata</taxon>
        <taxon>Euteleostomi</taxon>
        <taxon>Actinopterygii</taxon>
        <taxon>Neopterygii</taxon>
        <taxon>Teleostei</taxon>
        <taxon>Protacanthopterygii</taxon>
        <taxon>Salmoniformes</taxon>
        <taxon>Salmonidae</taxon>
        <taxon>Salmoninae</taxon>
        <taxon>Oncorhynchus</taxon>
    </lineage>
</organism>
<accession>A0A060ZA55</accession>
<dbReference type="PaxDb" id="8022-A0A060ZA55"/>
<gene>
    <name evidence="1" type="ORF">GSONMT00049211001</name>
</gene>
<evidence type="ECO:0000313" key="1">
    <source>
        <dbReference type="EMBL" id="CDR00973.1"/>
    </source>
</evidence>
<protein>
    <submittedName>
        <fullName evidence="1">Uncharacterized protein</fullName>
    </submittedName>
</protein>
<dbReference type="Proteomes" id="UP000193380">
    <property type="component" value="Unassembled WGS sequence"/>
</dbReference>
<reference evidence="1" key="1">
    <citation type="journal article" date="2014" name="Nat. Commun.">
        <title>The rainbow trout genome provides novel insights into evolution after whole-genome duplication in vertebrates.</title>
        <authorList>
            <person name="Berthelot C."/>
            <person name="Brunet F."/>
            <person name="Chalopin D."/>
            <person name="Juanchich A."/>
            <person name="Bernard M."/>
            <person name="Noel B."/>
            <person name="Bento P."/>
            <person name="Da Silva C."/>
            <person name="Labadie K."/>
            <person name="Alberti A."/>
            <person name="Aury J.M."/>
            <person name="Louis A."/>
            <person name="Dehais P."/>
            <person name="Bardou P."/>
            <person name="Montfort J."/>
            <person name="Klopp C."/>
            <person name="Cabau C."/>
            <person name="Gaspin C."/>
            <person name="Thorgaard G.H."/>
            <person name="Boussaha M."/>
            <person name="Quillet E."/>
            <person name="Guyomard R."/>
            <person name="Galiana D."/>
            <person name="Bobe J."/>
            <person name="Volff J.N."/>
            <person name="Genet C."/>
            <person name="Wincker P."/>
            <person name="Jaillon O."/>
            <person name="Roest Crollius H."/>
            <person name="Guiguen Y."/>
        </authorList>
    </citation>
    <scope>NUCLEOTIDE SEQUENCE [LARGE SCALE GENOMIC DNA]</scope>
</reference>